<feature type="domain" description="Peptidase A1" evidence="9">
    <location>
        <begin position="85"/>
        <end position="406"/>
    </location>
</feature>
<dbReference type="InterPro" id="IPR033121">
    <property type="entry name" value="PEPTIDASE_A1"/>
</dbReference>
<name>A0AAD7JKT8_9AGAR</name>
<dbReference type="AlphaFoldDB" id="A0AAD7JKT8"/>
<accession>A0AAD7JKT8</accession>
<dbReference type="InterPro" id="IPR021109">
    <property type="entry name" value="Peptidase_aspartic_dom_sf"/>
</dbReference>
<evidence type="ECO:0000256" key="2">
    <source>
        <dbReference type="ARBA" id="ARBA00022670"/>
    </source>
</evidence>
<evidence type="ECO:0000256" key="3">
    <source>
        <dbReference type="ARBA" id="ARBA00022750"/>
    </source>
</evidence>
<comment type="similarity">
    <text evidence="1 7">Belongs to the peptidase A1 family.</text>
</comment>
<dbReference type="Gene3D" id="2.40.70.10">
    <property type="entry name" value="Acid Proteases"/>
    <property type="match status" value="2"/>
</dbReference>
<dbReference type="InterPro" id="IPR034164">
    <property type="entry name" value="Pepsin-like_dom"/>
</dbReference>
<feature type="chain" id="PRO_5041931869" evidence="8">
    <location>
        <begin position="20"/>
        <end position="473"/>
    </location>
</feature>
<dbReference type="InterPro" id="IPR001969">
    <property type="entry name" value="Aspartic_peptidase_AS"/>
</dbReference>
<keyword evidence="3 7" id="KW-0064">Aspartyl protease</keyword>
<evidence type="ECO:0000259" key="9">
    <source>
        <dbReference type="PROSITE" id="PS51767"/>
    </source>
</evidence>
<proteinExistence type="inferred from homology"/>
<dbReference type="PROSITE" id="PS51767">
    <property type="entry name" value="PEPTIDASE_A1"/>
    <property type="match status" value="1"/>
</dbReference>
<reference evidence="10" key="1">
    <citation type="submission" date="2023-03" db="EMBL/GenBank/DDBJ databases">
        <title>Massive genome expansion in bonnet fungi (Mycena s.s.) driven by repeated elements and novel gene families across ecological guilds.</title>
        <authorList>
            <consortium name="Lawrence Berkeley National Laboratory"/>
            <person name="Harder C.B."/>
            <person name="Miyauchi S."/>
            <person name="Viragh M."/>
            <person name="Kuo A."/>
            <person name="Thoen E."/>
            <person name="Andreopoulos B."/>
            <person name="Lu D."/>
            <person name="Skrede I."/>
            <person name="Drula E."/>
            <person name="Henrissat B."/>
            <person name="Morin E."/>
            <person name="Kohler A."/>
            <person name="Barry K."/>
            <person name="LaButti K."/>
            <person name="Morin E."/>
            <person name="Salamov A."/>
            <person name="Lipzen A."/>
            <person name="Mereny Z."/>
            <person name="Hegedus B."/>
            <person name="Baldrian P."/>
            <person name="Stursova M."/>
            <person name="Weitz H."/>
            <person name="Taylor A."/>
            <person name="Grigoriev I.V."/>
            <person name="Nagy L.G."/>
            <person name="Martin F."/>
            <person name="Kauserud H."/>
        </authorList>
    </citation>
    <scope>NUCLEOTIDE SEQUENCE</scope>
    <source>
        <strain evidence="10">CBHHK188m</strain>
    </source>
</reference>
<protein>
    <submittedName>
        <fullName evidence="10">Aspartic peptidase A1</fullName>
    </submittedName>
</protein>
<sequence>MLPSLPLTIIALLLSDVFASPTTPRPNGISMNLRRRVRTRSVEDWGVWAQNQRAGLTAKYGGQFPSQRRSTGTNLITNQDADSSYFGSLAIGTPAVSFDVILDTGSADLWVAGSACSVGCAQIPTFDSSASSSFKNESTAFSITYGSGDAAGALASETVQMAGFSVSNQVLGICDQVSSGLLTSPVSGLLGLAWQSIASSRAIPFWETLASGDSWDSPVMAFQITRFLNESNAQDLEAGGSFTMGFVNSTLYTGDIEYIDMPTSTNSYWILPITAITVQGNSISVSSGTDSYAAIDTGTTLIGGPADEIANIYAQIPDSAPGTGNYEGYYTYPCDTDVVVTLSFGGTSWPISPADFELQEIQRGTCLGSFFVLTTGDSAPSWIVGDTFLKNVYSVFRYSPASVGFAALSTYSLSMNDNVGLEVPSATIGSVSAAATAGTANTNNSNSSSAVPLRSFSLIFTIATTSIVVLSNL</sequence>
<dbReference type="CDD" id="cd05471">
    <property type="entry name" value="pepsin_like"/>
    <property type="match status" value="1"/>
</dbReference>
<evidence type="ECO:0000256" key="4">
    <source>
        <dbReference type="ARBA" id="ARBA00022801"/>
    </source>
</evidence>
<evidence type="ECO:0000256" key="7">
    <source>
        <dbReference type="RuleBase" id="RU000454"/>
    </source>
</evidence>
<dbReference type="SUPFAM" id="SSF50630">
    <property type="entry name" value="Acid proteases"/>
    <property type="match status" value="1"/>
</dbReference>
<dbReference type="PANTHER" id="PTHR47966">
    <property type="entry name" value="BETA-SITE APP-CLEAVING ENZYME, ISOFORM A-RELATED"/>
    <property type="match status" value="1"/>
</dbReference>
<dbReference type="PRINTS" id="PR00792">
    <property type="entry name" value="PEPSIN"/>
</dbReference>
<evidence type="ECO:0000256" key="1">
    <source>
        <dbReference type="ARBA" id="ARBA00007447"/>
    </source>
</evidence>
<dbReference type="GO" id="GO:0006508">
    <property type="term" value="P:proteolysis"/>
    <property type="evidence" value="ECO:0007669"/>
    <property type="project" value="UniProtKB-KW"/>
</dbReference>
<evidence type="ECO:0000256" key="5">
    <source>
        <dbReference type="PIRSR" id="PIRSR601461-1"/>
    </source>
</evidence>
<evidence type="ECO:0000313" key="11">
    <source>
        <dbReference type="Proteomes" id="UP001215280"/>
    </source>
</evidence>
<keyword evidence="8" id="KW-0732">Signal</keyword>
<feature type="disulfide bond" evidence="6">
    <location>
        <begin position="116"/>
        <end position="120"/>
    </location>
</feature>
<comment type="caution">
    <text evidence="10">The sequence shown here is derived from an EMBL/GenBank/DDBJ whole genome shotgun (WGS) entry which is preliminary data.</text>
</comment>
<dbReference type="InterPro" id="IPR001461">
    <property type="entry name" value="Aspartic_peptidase_A1"/>
</dbReference>
<keyword evidence="6" id="KW-1015">Disulfide bond</keyword>
<dbReference type="EMBL" id="JARJLG010000035">
    <property type="protein sequence ID" value="KAJ7765392.1"/>
    <property type="molecule type" value="Genomic_DNA"/>
</dbReference>
<dbReference type="PROSITE" id="PS00141">
    <property type="entry name" value="ASP_PROTEASE"/>
    <property type="match status" value="1"/>
</dbReference>
<keyword evidence="4 7" id="KW-0378">Hydrolase</keyword>
<feature type="active site" evidence="5">
    <location>
        <position position="296"/>
    </location>
</feature>
<evidence type="ECO:0000256" key="8">
    <source>
        <dbReference type="SAM" id="SignalP"/>
    </source>
</evidence>
<feature type="active site" evidence="5">
    <location>
        <position position="103"/>
    </location>
</feature>
<gene>
    <name evidence="10" type="ORF">DFH07DRAFT_810396</name>
</gene>
<dbReference type="Pfam" id="PF00026">
    <property type="entry name" value="Asp"/>
    <property type="match status" value="1"/>
</dbReference>
<dbReference type="FunFam" id="2.40.70.10:FF:000115">
    <property type="entry name" value="Lysosomal aspartic protease"/>
    <property type="match status" value="1"/>
</dbReference>
<dbReference type="GO" id="GO:0004190">
    <property type="term" value="F:aspartic-type endopeptidase activity"/>
    <property type="evidence" value="ECO:0007669"/>
    <property type="project" value="UniProtKB-KW"/>
</dbReference>
<keyword evidence="2 7" id="KW-0645">Protease</keyword>
<feature type="signal peptide" evidence="8">
    <location>
        <begin position="1"/>
        <end position="19"/>
    </location>
</feature>
<dbReference type="Proteomes" id="UP001215280">
    <property type="component" value="Unassembled WGS sequence"/>
</dbReference>
<dbReference type="PANTHER" id="PTHR47966:SF6">
    <property type="entry name" value="PEPTIDASE A1 DOMAIN-CONTAINING PROTEIN"/>
    <property type="match status" value="1"/>
</dbReference>
<evidence type="ECO:0000313" key="10">
    <source>
        <dbReference type="EMBL" id="KAJ7765392.1"/>
    </source>
</evidence>
<organism evidence="10 11">
    <name type="scientific">Mycena maculata</name>
    <dbReference type="NCBI Taxonomy" id="230809"/>
    <lineage>
        <taxon>Eukaryota</taxon>
        <taxon>Fungi</taxon>
        <taxon>Dikarya</taxon>
        <taxon>Basidiomycota</taxon>
        <taxon>Agaricomycotina</taxon>
        <taxon>Agaricomycetes</taxon>
        <taxon>Agaricomycetidae</taxon>
        <taxon>Agaricales</taxon>
        <taxon>Marasmiineae</taxon>
        <taxon>Mycenaceae</taxon>
        <taxon>Mycena</taxon>
    </lineage>
</organism>
<evidence type="ECO:0000256" key="6">
    <source>
        <dbReference type="PIRSR" id="PIRSR601461-2"/>
    </source>
</evidence>
<keyword evidence="11" id="KW-1185">Reference proteome</keyword>